<reference evidence="2 3" key="1">
    <citation type="submission" date="2018-04" db="EMBL/GenBank/DDBJ databases">
        <title>WGS assembly of Panicum hallii var. hallii HAL2.</title>
        <authorList>
            <person name="Lovell J."/>
            <person name="Jenkins J."/>
            <person name="Lowry D."/>
            <person name="Mamidi S."/>
            <person name="Sreedasyam A."/>
            <person name="Weng X."/>
            <person name="Barry K."/>
            <person name="Bonette J."/>
            <person name="Campitelli B."/>
            <person name="Daum C."/>
            <person name="Gordon S."/>
            <person name="Gould B."/>
            <person name="Lipzen A."/>
            <person name="MacQueen A."/>
            <person name="Palacio-Mejia J."/>
            <person name="Plott C."/>
            <person name="Shakirov E."/>
            <person name="Shu S."/>
            <person name="Yoshinaga Y."/>
            <person name="Zane M."/>
            <person name="Rokhsar D."/>
            <person name="Grimwood J."/>
            <person name="Schmutz J."/>
            <person name="Juenger T."/>
        </authorList>
    </citation>
    <scope>NUCLEOTIDE SEQUENCE [LARGE SCALE GENOMIC DNA]</scope>
    <source>
        <strain evidence="3">cv. HAL2</strain>
    </source>
</reference>
<name>A0A2T7ESJ6_9POAL</name>
<protein>
    <submittedName>
        <fullName evidence="2">Uncharacterized protein</fullName>
    </submittedName>
</protein>
<dbReference type="AlphaFoldDB" id="A0A2T7ESJ6"/>
<dbReference type="Gramene" id="PUZ70795">
    <property type="protein sequence ID" value="PUZ70795"/>
    <property type="gene ID" value="GQ55_2G263600"/>
</dbReference>
<evidence type="ECO:0000313" key="2">
    <source>
        <dbReference type="EMBL" id="PUZ70795.1"/>
    </source>
</evidence>
<sequence length="104" mass="11723">MVPSLLRAAKPVPQSRFPIPPHTPTQNHRQIFRSYLSPLRRSREAVTAAARAGPAESITALLLPNPTRYGFHGDLIYLDAVQPVYFHPWGRRRPGSDTISLSRR</sequence>
<evidence type="ECO:0000313" key="3">
    <source>
        <dbReference type="Proteomes" id="UP000244336"/>
    </source>
</evidence>
<gene>
    <name evidence="2" type="ORF">GQ55_2G263600</name>
</gene>
<dbReference type="Proteomes" id="UP000244336">
    <property type="component" value="Chromosome 2"/>
</dbReference>
<dbReference type="EMBL" id="CM009750">
    <property type="protein sequence ID" value="PUZ70795.1"/>
    <property type="molecule type" value="Genomic_DNA"/>
</dbReference>
<keyword evidence="3" id="KW-1185">Reference proteome</keyword>
<accession>A0A2T7ESJ6</accession>
<proteinExistence type="predicted"/>
<evidence type="ECO:0000256" key="1">
    <source>
        <dbReference type="SAM" id="MobiDB-lite"/>
    </source>
</evidence>
<feature type="region of interest" description="Disordered" evidence="1">
    <location>
        <begin position="1"/>
        <end position="26"/>
    </location>
</feature>
<organism evidence="2 3">
    <name type="scientific">Panicum hallii var. hallii</name>
    <dbReference type="NCBI Taxonomy" id="1504633"/>
    <lineage>
        <taxon>Eukaryota</taxon>
        <taxon>Viridiplantae</taxon>
        <taxon>Streptophyta</taxon>
        <taxon>Embryophyta</taxon>
        <taxon>Tracheophyta</taxon>
        <taxon>Spermatophyta</taxon>
        <taxon>Magnoliopsida</taxon>
        <taxon>Liliopsida</taxon>
        <taxon>Poales</taxon>
        <taxon>Poaceae</taxon>
        <taxon>PACMAD clade</taxon>
        <taxon>Panicoideae</taxon>
        <taxon>Panicodae</taxon>
        <taxon>Paniceae</taxon>
        <taxon>Panicinae</taxon>
        <taxon>Panicum</taxon>
        <taxon>Panicum sect. Panicum</taxon>
    </lineage>
</organism>